<organism evidence="8 9">
    <name type="scientific">[Myrmecia] bisecta</name>
    <dbReference type="NCBI Taxonomy" id="41462"/>
    <lineage>
        <taxon>Eukaryota</taxon>
        <taxon>Viridiplantae</taxon>
        <taxon>Chlorophyta</taxon>
        <taxon>core chlorophytes</taxon>
        <taxon>Trebouxiophyceae</taxon>
        <taxon>Trebouxiales</taxon>
        <taxon>Trebouxiaceae</taxon>
        <taxon>Myrmecia</taxon>
    </lineage>
</organism>
<dbReference type="PANTHER" id="PTHR48225">
    <property type="entry name" value="HORMA DOMAIN-CONTAINING PROTEIN 1"/>
    <property type="match status" value="1"/>
</dbReference>
<evidence type="ECO:0000313" key="9">
    <source>
        <dbReference type="Proteomes" id="UP001489004"/>
    </source>
</evidence>
<evidence type="ECO:0000256" key="4">
    <source>
        <dbReference type="ARBA" id="ARBA00023242"/>
    </source>
</evidence>
<keyword evidence="9" id="KW-1185">Reference proteome</keyword>
<evidence type="ECO:0000313" key="8">
    <source>
        <dbReference type="EMBL" id="KAK9811507.1"/>
    </source>
</evidence>
<dbReference type="InterPro" id="IPR036570">
    <property type="entry name" value="HORMA_dom_sf"/>
</dbReference>
<protein>
    <recommendedName>
        <fullName evidence="7">HORMA domain-containing protein</fullName>
    </recommendedName>
</protein>
<evidence type="ECO:0000256" key="2">
    <source>
        <dbReference type="ARBA" id="ARBA00004286"/>
    </source>
</evidence>
<evidence type="ECO:0000256" key="5">
    <source>
        <dbReference type="ARBA" id="ARBA00023254"/>
    </source>
</evidence>
<dbReference type="EMBL" id="JALJOR010000009">
    <property type="protein sequence ID" value="KAK9811507.1"/>
    <property type="molecule type" value="Genomic_DNA"/>
</dbReference>
<dbReference type="GO" id="GO:0005634">
    <property type="term" value="C:nucleus"/>
    <property type="evidence" value="ECO:0007669"/>
    <property type="project" value="UniProtKB-SubCell"/>
</dbReference>
<feature type="compositionally biased region" description="Low complexity" evidence="6">
    <location>
        <begin position="487"/>
        <end position="496"/>
    </location>
</feature>
<feature type="compositionally biased region" description="Polar residues" evidence="6">
    <location>
        <begin position="447"/>
        <end position="461"/>
    </location>
</feature>
<dbReference type="PROSITE" id="PS50815">
    <property type="entry name" value="HORMA"/>
    <property type="match status" value="1"/>
</dbReference>
<dbReference type="InterPro" id="IPR051294">
    <property type="entry name" value="HORMA_MeioticProgression"/>
</dbReference>
<dbReference type="GO" id="GO:0005694">
    <property type="term" value="C:chromosome"/>
    <property type="evidence" value="ECO:0007669"/>
    <property type="project" value="UniProtKB-SubCell"/>
</dbReference>
<dbReference type="GO" id="GO:0051321">
    <property type="term" value="P:meiotic cell cycle"/>
    <property type="evidence" value="ECO:0007669"/>
    <property type="project" value="UniProtKB-KW"/>
</dbReference>
<keyword evidence="3" id="KW-0158">Chromosome</keyword>
<dbReference type="SUPFAM" id="SSF56019">
    <property type="entry name" value="The spindle assembly checkpoint protein mad2"/>
    <property type="match status" value="1"/>
</dbReference>
<reference evidence="8 9" key="1">
    <citation type="journal article" date="2024" name="Nat. Commun.">
        <title>Phylogenomics reveals the evolutionary origins of lichenization in chlorophyte algae.</title>
        <authorList>
            <person name="Puginier C."/>
            <person name="Libourel C."/>
            <person name="Otte J."/>
            <person name="Skaloud P."/>
            <person name="Haon M."/>
            <person name="Grisel S."/>
            <person name="Petersen M."/>
            <person name="Berrin J.G."/>
            <person name="Delaux P.M."/>
            <person name="Dal Grande F."/>
            <person name="Keller J."/>
        </authorList>
    </citation>
    <scope>NUCLEOTIDE SEQUENCE [LARGE SCALE GENOMIC DNA]</scope>
    <source>
        <strain evidence="8 9">SAG 2043</strain>
    </source>
</reference>
<dbReference type="AlphaFoldDB" id="A0AAW1PSS2"/>
<dbReference type="InterPro" id="IPR003511">
    <property type="entry name" value="HORMA_dom"/>
</dbReference>
<comment type="subcellular location">
    <subcellularLocation>
        <location evidence="2">Chromosome</location>
    </subcellularLocation>
    <subcellularLocation>
        <location evidence="1">Nucleus</location>
    </subcellularLocation>
</comment>
<comment type="caution">
    <text evidence="8">The sequence shown here is derived from an EMBL/GenBank/DDBJ whole genome shotgun (WGS) entry which is preliminary data.</text>
</comment>
<feature type="domain" description="HORMA" evidence="7">
    <location>
        <begin position="67"/>
        <end position="255"/>
    </location>
</feature>
<feature type="region of interest" description="Disordered" evidence="6">
    <location>
        <begin position="441"/>
        <end position="506"/>
    </location>
</feature>
<dbReference type="Proteomes" id="UP001489004">
    <property type="component" value="Unassembled WGS sequence"/>
</dbReference>
<evidence type="ECO:0000256" key="1">
    <source>
        <dbReference type="ARBA" id="ARBA00004123"/>
    </source>
</evidence>
<dbReference type="PANTHER" id="PTHR48225:SF7">
    <property type="entry name" value="MEIOSIS-SPECIFIC PROTEIN HOP1"/>
    <property type="match status" value="1"/>
</dbReference>
<sequence>MASAVLDCANSRLLQRTGSPPCVAELPSVTCHSPDSVLLSSGHQTNLFAMGRQAQAMAQAQAEITSTESLELVRCLLRVSINQVAYMRGLFGEKSFKCVDMANLDGMQIQMLLPKDAETKRLVDWVELGVTDALRQKYLKTLYFGISTDAEGTSLLEEYIFSFKYDADGRVTLDINQGKDKAFTTTSQICQTLDNVPTERYIFMRLAYNDSTPEEYEPPYFRSHKQQNASHFVRKPFSMHVGDVLTNHHAVSLKAEPEDVPESNQKTPANLPDTTAALLVPETAKKSKEAAINAEAKKVMVPTKKAITDPKKRLQEDMMALMTEPQDDIEIDCDNGDEEGKGADDAQIQALKSWCFNFSTVEYVDVLAMFSSQSEKALDRAFAALVSSAPDKASEARCSSKKRAAVIDRASEQGGVQTFGSTRSFSNALAASQAGLKHTAATADRAASQQQQPAFFGSQESDMGRARKKKQSMVLEPIHQRKRRCTTTRAAARATAGGSRLRSMKQ</sequence>
<dbReference type="Gene3D" id="3.30.900.10">
    <property type="entry name" value="HORMA domain"/>
    <property type="match status" value="1"/>
</dbReference>
<name>A0AAW1PSS2_9CHLO</name>
<evidence type="ECO:0000256" key="3">
    <source>
        <dbReference type="ARBA" id="ARBA00022454"/>
    </source>
</evidence>
<evidence type="ECO:0000256" key="6">
    <source>
        <dbReference type="SAM" id="MobiDB-lite"/>
    </source>
</evidence>
<evidence type="ECO:0000259" key="7">
    <source>
        <dbReference type="PROSITE" id="PS50815"/>
    </source>
</evidence>
<dbReference type="Pfam" id="PF02301">
    <property type="entry name" value="HORMA"/>
    <property type="match status" value="2"/>
</dbReference>
<keyword evidence="4" id="KW-0539">Nucleus</keyword>
<accession>A0AAW1PSS2</accession>
<proteinExistence type="predicted"/>
<gene>
    <name evidence="8" type="ORF">WJX72_004997</name>
</gene>
<keyword evidence="5" id="KW-0469">Meiosis</keyword>